<dbReference type="EMBL" id="VYKK01000007">
    <property type="protein sequence ID" value="KAA9005851.1"/>
    <property type="molecule type" value="Genomic_DNA"/>
</dbReference>
<dbReference type="Gene3D" id="3.40.630.30">
    <property type="match status" value="1"/>
</dbReference>
<dbReference type="GO" id="GO:0016747">
    <property type="term" value="F:acyltransferase activity, transferring groups other than amino-acyl groups"/>
    <property type="evidence" value="ECO:0007669"/>
    <property type="project" value="InterPro"/>
</dbReference>
<protein>
    <recommendedName>
        <fullName evidence="1">N-acetyltransferase domain-containing protein</fullName>
    </recommendedName>
</protein>
<sequence>MEQPGWRLRKPEAGDIDAMLELNYAIYPEEWHVDRSYVEKVMSLNPEVYNVLETPEGIQGIFSLFPLPQPSYERMLQGTLEEDELTAHLLDYRNPGPVWLYLISLIVDIRSPQRRAYARSLIRAIPDELRRLGAAGIDVQEIGAIAVTGDGDRSLQRIGFAAAGTVPFYGRDYPVYRARPEDLYRAIGGPE</sequence>
<dbReference type="AlphaFoldDB" id="A0A5J5GCT2"/>
<dbReference type="Proteomes" id="UP000367750">
    <property type="component" value="Unassembled WGS sequence"/>
</dbReference>
<dbReference type="SUPFAM" id="SSF55729">
    <property type="entry name" value="Acyl-CoA N-acyltransferases (Nat)"/>
    <property type="match status" value="1"/>
</dbReference>
<proteinExistence type="predicted"/>
<dbReference type="InterPro" id="IPR016181">
    <property type="entry name" value="Acyl_CoA_acyltransferase"/>
</dbReference>
<name>A0A5J5GCT2_9BACL</name>
<comment type="caution">
    <text evidence="2">The sequence shown here is derived from an EMBL/GenBank/DDBJ whole genome shotgun (WGS) entry which is preliminary data.</text>
</comment>
<evidence type="ECO:0000313" key="2">
    <source>
        <dbReference type="EMBL" id="KAA9005851.1"/>
    </source>
</evidence>
<gene>
    <name evidence="2" type="ORF">F4V43_07180</name>
</gene>
<evidence type="ECO:0000313" key="3">
    <source>
        <dbReference type="Proteomes" id="UP000367750"/>
    </source>
</evidence>
<organism evidence="2 3">
    <name type="scientific">Paenibacillus spiritus</name>
    <dbReference type="NCBI Taxonomy" id="2496557"/>
    <lineage>
        <taxon>Bacteria</taxon>
        <taxon>Bacillati</taxon>
        <taxon>Bacillota</taxon>
        <taxon>Bacilli</taxon>
        <taxon>Bacillales</taxon>
        <taxon>Paenibacillaceae</taxon>
        <taxon>Paenibacillus</taxon>
    </lineage>
</organism>
<dbReference type="OrthoDB" id="2836154at2"/>
<dbReference type="RefSeq" id="WP_150457552.1">
    <property type="nucleotide sequence ID" value="NZ_VYKK01000007.1"/>
</dbReference>
<keyword evidence="3" id="KW-1185">Reference proteome</keyword>
<dbReference type="InterPro" id="IPR000182">
    <property type="entry name" value="GNAT_dom"/>
</dbReference>
<dbReference type="PROSITE" id="PS51186">
    <property type="entry name" value="GNAT"/>
    <property type="match status" value="1"/>
</dbReference>
<feature type="domain" description="N-acetyltransferase" evidence="1">
    <location>
        <begin position="6"/>
        <end position="182"/>
    </location>
</feature>
<reference evidence="2 3" key="1">
    <citation type="submission" date="2019-09" db="EMBL/GenBank/DDBJ databases">
        <title>Bacillus ochoae sp. nov., Paenibacillus whitsoniae sp. nov., Paenibacillus spiritus sp. nov. Isolated from the Mars Exploration Rover during spacecraft assembly.</title>
        <authorList>
            <person name="Seuylemezian A."/>
            <person name="Vaishampayan P."/>
        </authorList>
    </citation>
    <scope>NUCLEOTIDE SEQUENCE [LARGE SCALE GENOMIC DNA]</scope>
    <source>
        <strain evidence="2 3">MER_111</strain>
    </source>
</reference>
<evidence type="ECO:0000259" key="1">
    <source>
        <dbReference type="PROSITE" id="PS51186"/>
    </source>
</evidence>
<accession>A0A5J5GCT2</accession>